<protein>
    <submittedName>
        <fullName evidence="2">Uncharacterized protein</fullName>
    </submittedName>
</protein>
<dbReference type="AlphaFoldDB" id="A0A918W3E2"/>
<sequence length="143" mass="16583">MPDELLVVRDGRERRFVALQPDDADLRGRHELEHTRQHAEPRAQDRHERDLSPLDAPHLHRPRPAFDLDGLGFKIRRRLVGEQRGHFGCELAERLRAVAGHAHEAELVLDERVADFDDFHDGLRSLFDAGALLDTMHRMTHER</sequence>
<evidence type="ECO:0000313" key="2">
    <source>
        <dbReference type="EMBL" id="GHA68443.1"/>
    </source>
</evidence>
<gene>
    <name evidence="2" type="ORF">GCM10007067_00350</name>
</gene>
<reference evidence="2" key="2">
    <citation type="submission" date="2020-09" db="EMBL/GenBank/DDBJ databases">
        <authorList>
            <person name="Sun Q."/>
            <person name="Kim S."/>
        </authorList>
    </citation>
    <scope>NUCLEOTIDE SEQUENCE</scope>
    <source>
        <strain evidence="2">KCTC 23077</strain>
    </source>
</reference>
<feature type="region of interest" description="Disordered" evidence="1">
    <location>
        <begin position="26"/>
        <end position="63"/>
    </location>
</feature>
<evidence type="ECO:0000256" key="1">
    <source>
        <dbReference type="SAM" id="MobiDB-lite"/>
    </source>
</evidence>
<dbReference type="Proteomes" id="UP000646426">
    <property type="component" value="Unassembled WGS sequence"/>
</dbReference>
<feature type="compositionally biased region" description="Basic and acidic residues" evidence="1">
    <location>
        <begin position="26"/>
        <end position="52"/>
    </location>
</feature>
<organism evidence="2 3">
    <name type="scientific">Cognatilysobacter bugurensis</name>
    <dbReference type="NCBI Taxonomy" id="543356"/>
    <lineage>
        <taxon>Bacteria</taxon>
        <taxon>Pseudomonadati</taxon>
        <taxon>Pseudomonadota</taxon>
        <taxon>Gammaproteobacteria</taxon>
        <taxon>Lysobacterales</taxon>
        <taxon>Lysobacteraceae</taxon>
        <taxon>Cognatilysobacter</taxon>
    </lineage>
</organism>
<proteinExistence type="predicted"/>
<evidence type="ECO:0000313" key="3">
    <source>
        <dbReference type="Proteomes" id="UP000646426"/>
    </source>
</evidence>
<comment type="caution">
    <text evidence="2">The sequence shown here is derived from an EMBL/GenBank/DDBJ whole genome shotgun (WGS) entry which is preliminary data.</text>
</comment>
<reference evidence="2" key="1">
    <citation type="journal article" date="2014" name="Int. J. Syst. Evol. Microbiol.">
        <title>Complete genome sequence of Corynebacterium casei LMG S-19264T (=DSM 44701T), isolated from a smear-ripened cheese.</title>
        <authorList>
            <consortium name="US DOE Joint Genome Institute (JGI-PGF)"/>
            <person name="Walter F."/>
            <person name="Albersmeier A."/>
            <person name="Kalinowski J."/>
            <person name="Ruckert C."/>
        </authorList>
    </citation>
    <scope>NUCLEOTIDE SEQUENCE</scope>
    <source>
        <strain evidence="2">KCTC 23077</strain>
    </source>
</reference>
<keyword evidence="3" id="KW-1185">Reference proteome</keyword>
<dbReference type="EMBL" id="BMYD01000001">
    <property type="protein sequence ID" value="GHA68443.1"/>
    <property type="molecule type" value="Genomic_DNA"/>
</dbReference>
<accession>A0A918W3E2</accession>
<name>A0A918W3E2_9GAMM</name>